<dbReference type="PIRSF" id="PIRSF002372">
    <property type="entry name" value="Beta-casein"/>
    <property type="match status" value="1"/>
</dbReference>
<keyword evidence="8 9" id="KW-0494">Milk protein</keyword>
<evidence type="ECO:0000256" key="2">
    <source>
        <dbReference type="ARBA" id="ARBA00004613"/>
    </source>
</evidence>
<organism evidence="12 13">
    <name type="scientific">Lynx pardinus</name>
    <name type="common">Iberian lynx</name>
    <name type="synonym">Felis pardina</name>
    <dbReference type="NCBI Taxonomy" id="191816"/>
    <lineage>
        <taxon>Eukaryota</taxon>
        <taxon>Metazoa</taxon>
        <taxon>Chordata</taxon>
        <taxon>Craniata</taxon>
        <taxon>Vertebrata</taxon>
        <taxon>Euteleostomi</taxon>
        <taxon>Mammalia</taxon>
        <taxon>Eutheria</taxon>
        <taxon>Laurasiatheria</taxon>
        <taxon>Carnivora</taxon>
        <taxon>Feliformia</taxon>
        <taxon>Felidae</taxon>
        <taxon>Felinae</taxon>
        <taxon>Lynx</taxon>
    </lineage>
</organism>
<name>A0A485NP21_LYNPA</name>
<evidence type="ECO:0000313" key="13">
    <source>
        <dbReference type="Proteomes" id="UP000386466"/>
    </source>
</evidence>
<evidence type="ECO:0000256" key="11">
    <source>
        <dbReference type="SAM" id="SignalP"/>
    </source>
</evidence>
<feature type="compositionally biased region" description="Low complexity" evidence="10">
    <location>
        <begin position="24"/>
        <end position="35"/>
    </location>
</feature>
<proteinExistence type="inferred from homology"/>
<dbReference type="EMBL" id="CAAGRJ010016044">
    <property type="protein sequence ID" value="VFV31812.1"/>
    <property type="molecule type" value="Genomic_DNA"/>
</dbReference>
<dbReference type="InterPro" id="IPR031305">
    <property type="entry name" value="Casein_CS"/>
</dbReference>
<feature type="compositionally biased region" description="Basic and acidic residues" evidence="10">
    <location>
        <begin position="36"/>
        <end position="55"/>
    </location>
</feature>
<dbReference type="PANTHER" id="PTHR11500">
    <property type="entry name" value="BETA CASEIN"/>
    <property type="match status" value="1"/>
</dbReference>
<evidence type="ECO:0000256" key="7">
    <source>
        <dbReference type="ARBA" id="ARBA00022729"/>
    </source>
</evidence>
<keyword evidence="6" id="KW-0597">Phosphoprotein</keyword>
<evidence type="ECO:0000256" key="1">
    <source>
        <dbReference type="ARBA" id="ARBA00002287"/>
    </source>
</evidence>
<protein>
    <recommendedName>
        <fullName evidence="4 9">Beta-casein</fullName>
    </recommendedName>
</protein>
<feature type="signal peptide" evidence="11">
    <location>
        <begin position="1"/>
        <end position="15"/>
    </location>
</feature>
<accession>A0A485NP21</accession>
<dbReference type="Proteomes" id="UP000386466">
    <property type="component" value="Unassembled WGS sequence"/>
</dbReference>
<evidence type="ECO:0000256" key="10">
    <source>
        <dbReference type="SAM" id="MobiDB-lite"/>
    </source>
</evidence>
<evidence type="ECO:0000256" key="6">
    <source>
        <dbReference type="ARBA" id="ARBA00022553"/>
    </source>
</evidence>
<evidence type="ECO:0000256" key="8">
    <source>
        <dbReference type="ARBA" id="ARBA00022743"/>
    </source>
</evidence>
<evidence type="ECO:0000256" key="3">
    <source>
        <dbReference type="ARBA" id="ARBA00008083"/>
    </source>
</evidence>
<evidence type="ECO:0000256" key="5">
    <source>
        <dbReference type="ARBA" id="ARBA00022525"/>
    </source>
</evidence>
<comment type="function">
    <text evidence="1 9">Important role in determination of the surface properties of the casein micelles.</text>
</comment>
<gene>
    <name evidence="12" type="ORF">LYPA_23C013338</name>
</gene>
<comment type="similarity">
    <text evidence="3 9">Belongs to the beta-casein family.</text>
</comment>
<evidence type="ECO:0000256" key="9">
    <source>
        <dbReference type="PIRNR" id="PIRNR002372"/>
    </source>
</evidence>
<evidence type="ECO:0000256" key="4">
    <source>
        <dbReference type="ARBA" id="ARBA00018977"/>
    </source>
</evidence>
<keyword evidence="7 11" id="KW-0732">Signal</keyword>
<dbReference type="PROSITE" id="PS00306">
    <property type="entry name" value="CASEIN_ALPHA_BETA"/>
    <property type="match status" value="1"/>
</dbReference>
<keyword evidence="13" id="KW-1185">Reference proteome</keyword>
<feature type="chain" id="PRO_5019794648" description="Beta-casein" evidence="11">
    <location>
        <begin position="16"/>
        <end position="238"/>
    </location>
</feature>
<feature type="region of interest" description="Disordered" evidence="10">
    <location>
        <begin position="24"/>
        <end position="56"/>
    </location>
</feature>
<keyword evidence="5" id="KW-0964">Secreted</keyword>
<dbReference type="InterPro" id="IPR001588">
    <property type="entry name" value="Casein"/>
</dbReference>
<dbReference type="InterPro" id="IPR016345">
    <property type="entry name" value="Casein_beta"/>
</dbReference>
<sequence>MKVLILACLVALALAREKEELTVSTETVESLSSSEQKLENLKREEQQQRQEERQNKIHPVFQPQPLVYPYAEPIPYPVLPQNILPLAQPAMVLPFLQPEIMEIPKVKETIFPRRKVMPILKSPAVPSLDSQIVNLPDLESLHLPLPLPLPLSLLQPLMHQIPQPLPQTTMLPPQPLLSIPQPKVMPFPQQIVPYLQRDMPVQTLLLYQDATREAQPVTAPAYNPVIVSPNLIILLSHL</sequence>
<comment type="subcellular location">
    <subcellularLocation>
        <location evidence="2">Secreted</location>
    </subcellularLocation>
</comment>
<dbReference type="Pfam" id="PF00363">
    <property type="entry name" value="Casein"/>
    <property type="match status" value="1"/>
</dbReference>
<dbReference type="GO" id="GO:0005615">
    <property type="term" value="C:extracellular space"/>
    <property type="evidence" value="ECO:0007669"/>
    <property type="project" value="TreeGrafter"/>
</dbReference>
<reference evidence="12 13" key="1">
    <citation type="submission" date="2019-01" db="EMBL/GenBank/DDBJ databases">
        <authorList>
            <person name="Alioto T."/>
            <person name="Alioto T."/>
        </authorList>
    </citation>
    <scope>NUCLEOTIDE SEQUENCE [LARGE SCALE GENOMIC DNA]</scope>
</reference>
<dbReference type="AlphaFoldDB" id="A0A485NP21"/>
<dbReference type="PANTHER" id="PTHR11500:SF0">
    <property type="entry name" value="BETA-CASEIN"/>
    <property type="match status" value="1"/>
</dbReference>
<evidence type="ECO:0000313" key="12">
    <source>
        <dbReference type="EMBL" id="VFV31812.1"/>
    </source>
</evidence>